<dbReference type="AlphaFoldDB" id="J2IF77"/>
<name>J2IF77_9ALTE</name>
<dbReference type="InterPro" id="IPR013149">
    <property type="entry name" value="ADH-like_C"/>
</dbReference>
<keyword evidence="5" id="KW-1185">Reference proteome</keyword>
<dbReference type="EMBL" id="ALAB01000024">
    <property type="protein sequence ID" value="EJI85354.1"/>
    <property type="molecule type" value="Genomic_DNA"/>
</dbReference>
<dbReference type="SMART" id="SM00829">
    <property type="entry name" value="PKS_ER"/>
    <property type="match status" value="1"/>
</dbReference>
<gene>
    <name evidence="4" type="ORF">AEST_16930</name>
</gene>
<evidence type="ECO:0000256" key="2">
    <source>
        <dbReference type="ARBA" id="ARBA00023002"/>
    </source>
</evidence>
<dbReference type="RefSeq" id="WP_008608414.1">
    <property type="nucleotide sequence ID" value="NZ_ALAB01000024.1"/>
</dbReference>
<dbReference type="GO" id="GO:0016651">
    <property type="term" value="F:oxidoreductase activity, acting on NAD(P)H"/>
    <property type="evidence" value="ECO:0007669"/>
    <property type="project" value="TreeGrafter"/>
</dbReference>
<feature type="domain" description="Enoyl reductase (ER)" evidence="3">
    <location>
        <begin position="18"/>
        <end position="331"/>
    </location>
</feature>
<dbReference type="CDD" id="cd05276">
    <property type="entry name" value="p53_inducible_oxidoreductase"/>
    <property type="match status" value="1"/>
</dbReference>
<dbReference type="Pfam" id="PF08240">
    <property type="entry name" value="ADH_N"/>
    <property type="match status" value="1"/>
</dbReference>
<dbReference type="PANTHER" id="PTHR48106">
    <property type="entry name" value="QUINONE OXIDOREDUCTASE PIG3-RELATED"/>
    <property type="match status" value="1"/>
</dbReference>
<dbReference type="SUPFAM" id="SSF50129">
    <property type="entry name" value="GroES-like"/>
    <property type="match status" value="1"/>
</dbReference>
<proteinExistence type="predicted"/>
<evidence type="ECO:0000256" key="1">
    <source>
        <dbReference type="ARBA" id="ARBA00022857"/>
    </source>
</evidence>
<dbReference type="PANTHER" id="PTHR48106:SF18">
    <property type="entry name" value="QUINONE OXIDOREDUCTASE PIG3"/>
    <property type="match status" value="1"/>
</dbReference>
<evidence type="ECO:0000313" key="4">
    <source>
        <dbReference type="EMBL" id="EJI85354.1"/>
    </source>
</evidence>
<dbReference type="InterPro" id="IPR011032">
    <property type="entry name" value="GroES-like_sf"/>
</dbReference>
<accession>J2IF77</accession>
<comment type="caution">
    <text evidence="4">The sequence shown here is derived from an EMBL/GenBank/DDBJ whole genome shotgun (WGS) entry which is preliminary data.</text>
</comment>
<dbReference type="Pfam" id="PF00107">
    <property type="entry name" value="ADH_zinc_N"/>
    <property type="match status" value="1"/>
</dbReference>
<dbReference type="NCBIfam" id="TIGR02824">
    <property type="entry name" value="quinone_pig3"/>
    <property type="match status" value="1"/>
</dbReference>
<keyword evidence="1" id="KW-0521">NADP</keyword>
<dbReference type="InterPro" id="IPR014189">
    <property type="entry name" value="Quinone_OxRdtase_PIG3"/>
</dbReference>
<dbReference type="InterPro" id="IPR020843">
    <property type="entry name" value="ER"/>
</dbReference>
<dbReference type="SUPFAM" id="SSF51735">
    <property type="entry name" value="NAD(P)-binding Rossmann-fold domains"/>
    <property type="match status" value="1"/>
</dbReference>
<dbReference type="InterPro" id="IPR036291">
    <property type="entry name" value="NAD(P)-bd_dom_sf"/>
</dbReference>
<dbReference type="InterPro" id="IPR013154">
    <property type="entry name" value="ADH-like_N"/>
</dbReference>
<dbReference type="Gene3D" id="3.90.180.10">
    <property type="entry name" value="Medium-chain alcohol dehydrogenases, catalytic domain"/>
    <property type="match status" value="1"/>
</dbReference>
<organism evidence="4 5">
    <name type="scientific">Alishewanella aestuarii B11</name>
    <dbReference type="NCBI Taxonomy" id="1197174"/>
    <lineage>
        <taxon>Bacteria</taxon>
        <taxon>Pseudomonadati</taxon>
        <taxon>Pseudomonadota</taxon>
        <taxon>Gammaproteobacteria</taxon>
        <taxon>Alteromonadales</taxon>
        <taxon>Alteromonadaceae</taxon>
        <taxon>Alishewanella</taxon>
    </lineage>
</organism>
<evidence type="ECO:0000313" key="5">
    <source>
        <dbReference type="Proteomes" id="UP000012043"/>
    </source>
</evidence>
<dbReference type="GO" id="GO:0070402">
    <property type="term" value="F:NADPH binding"/>
    <property type="evidence" value="ECO:0007669"/>
    <property type="project" value="TreeGrafter"/>
</dbReference>
<protein>
    <submittedName>
        <fullName evidence="4">Oxidoreductase, zinc-binding protein</fullName>
    </submittedName>
</protein>
<sequence length="335" mass="35502">MANSLPATMQAVTVVEPGKHSSLSWQTSALPQLAGGELLLKVAAFGINRADLMQRQGLYPPPAADSPVLGLEAAGTVVAVADHSLAGWLGQQVFGLVNGGGYAEYVRIPAAQAMPVPRGWTFEQAAATAETFLTAYQLLFMLGAADAGQRVLIHAGASGVGTSAIQLAKARGLQVAVTVGTEEKATFCQQLGADLSINYRQQDFAEVLSTAWPEGIDLVLDPVAGSYLNAEATLLAMDGKIIIYAMMGGRKIPEFDLSLLFKKRGQLLCSTLRNRSAAYKAQLTHLFSTDFAAMLAEGKIKPVLTGVYKPEQLEQAHQLLASNQTVGKLVVSFIE</sequence>
<evidence type="ECO:0000259" key="3">
    <source>
        <dbReference type="SMART" id="SM00829"/>
    </source>
</evidence>
<reference evidence="4 5" key="1">
    <citation type="journal article" date="2012" name="J. Bacteriol.">
        <title>Genome Sequence of Pectin-Degrading Alishewanella aestuarii Strain B11T, Isolated from Tidal Flat Sediment.</title>
        <authorList>
            <person name="Jung J."/>
            <person name="Choi S."/>
            <person name="Chun J."/>
            <person name="Park W."/>
        </authorList>
    </citation>
    <scope>NUCLEOTIDE SEQUENCE [LARGE SCALE GENOMIC DNA]</scope>
    <source>
        <strain evidence="4 5">B11</strain>
    </source>
</reference>
<dbReference type="Proteomes" id="UP000012043">
    <property type="component" value="Unassembled WGS sequence"/>
</dbReference>
<keyword evidence="2" id="KW-0560">Oxidoreductase</keyword>
<dbReference type="PATRIC" id="fig|1197174.4.peg.1657"/>
<dbReference type="Gene3D" id="3.40.50.720">
    <property type="entry name" value="NAD(P)-binding Rossmann-like Domain"/>
    <property type="match status" value="1"/>
</dbReference>